<dbReference type="FunFam" id="3.40.50.720:FF:000231">
    <property type="entry name" value="Estradiol 17-beta-dehydrogenase 8"/>
    <property type="match status" value="1"/>
</dbReference>
<evidence type="ECO:0000256" key="23">
    <source>
        <dbReference type="ARBA" id="ARBA00081936"/>
    </source>
</evidence>
<accession>A0A1D6Y4P7</accession>
<evidence type="ECO:0000256" key="9">
    <source>
        <dbReference type="ARBA" id="ARBA00023027"/>
    </source>
</evidence>
<comment type="subcellular location">
    <subcellularLocation>
        <location evidence="1">Mitochondrion matrix</location>
    </subcellularLocation>
</comment>
<dbReference type="Pfam" id="PF13561">
    <property type="entry name" value="adh_short_C2"/>
    <property type="match status" value="1"/>
</dbReference>
<dbReference type="PANTHER" id="PTHR42760:SF83">
    <property type="entry name" value="(3R)-3-HYDROXYACYL-COA DEHYDROGENASE"/>
    <property type="match status" value="1"/>
</dbReference>
<comment type="similarity">
    <text evidence="3">Belongs to the short-chain dehydrogenases/reductases (SDR) family.</text>
</comment>
<evidence type="ECO:0000256" key="16">
    <source>
        <dbReference type="ARBA" id="ARBA00050435"/>
    </source>
</evidence>
<evidence type="ECO:0000256" key="6">
    <source>
        <dbReference type="ARBA" id="ARBA00022553"/>
    </source>
</evidence>
<evidence type="ECO:0000256" key="10">
    <source>
        <dbReference type="ARBA" id="ARBA00023098"/>
    </source>
</evidence>
<comment type="catalytic activity">
    <reaction evidence="16">
        <text>17beta-hydroxy-5alpha-androstan-3-one + NAD(+) = 5alpha-androstan-3,17-dione + NADH + H(+)</text>
        <dbReference type="Rhea" id="RHEA:41992"/>
        <dbReference type="ChEBI" id="CHEBI:15378"/>
        <dbReference type="ChEBI" id="CHEBI:15994"/>
        <dbReference type="ChEBI" id="CHEBI:16330"/>
        <dbReference type="ChEBI" id="CHEBI:57540"/>
        <dbReference type="ChEBI" id="CHEBI:57945"/>
    </reaction>
    <physiologicalReaction direction="left-to-right" evidence="16">
        <dbReference type="Rhea" id="RHEA:41993"/>
    </physiologicalReaction>
</comment>
<keyword evidence="6" id="KW-0597">Phosphoprotein</keyword>
<dbReference type="PRINTS" id="PR00081">
    <property type="entry name" value="GDHRDH"/>
</dbReference>
<keyword evidence="12" id="KW-0275">Fatty acid biosynthesis</keyword>
<comment type="catalytic activity">
    <reaction evidence="15">
        <text>testosterone + NAD(+) = androst-4-ene-3,17-dione + NADH + H(+)</text>
        <dbReference type="Rhea" id="RHEA:14929"/>
        <dbReference type="ChEBI" id="CHEBI:15378"/>
        <dbReference type="ChEBI" id="CHEBI:16422"/>
        <dbReference type="ChEBI" id="CHEBI:17347"/>
        <dbReference type="ChEBI" id="CHEBI:57540"/>
        <dbReference type="ChEBI" id="CHEBI:57945"/>
        <dbReference type="EC" id="1.1.1.239"/>
    </reaction>
    <physiologicalReaction direction="left-to-right" evidence="15">
        <dbReference type="Rhea" id="RHEA:14930"/>
    </physiologicalReaction>
</comment>
<dbReference type="PRINTS" id="PR00080">
    <property type="entry name" value="SDRFAMILY"/>
</dbReference>
<dbReference type="PANTHER" id="PTHR42760">
    <property type="entry name" value="SHORT-CHAIN DEHYDROGENASES/REDUCTASES FAMILY MEMBER"/>
    <property type="match status" value="1"/>
</dbReference>
<dbReference type="AlphaFoldDB" id="A0A1D6Y4P7"/>
<evidence type="ECO:0000256" key="4">
    <source>
        <dbReference type="ARBA" id="ARBA00012456"/>
    </source>
</evidence>
<keyword evidence="10" id="KW-0443">Lipid metabolism</keyword>
<dbReference type="OrthoDB" id="1888931at2759"/>
<dbReference type="InterPro" id="IPR036291">
    <property type="entry name" value="NAD(P)-bd_dom_sf"/>
</dbReference>
<dbReference type="GO" id="GO:0006633">
    <property type="term" value="P:fatty acid biosynthetic process"/>
    <property type="evidence" value="ECO:0007669"/>
    <property type="project" value="UniProtKB-KW"/>
</dbReference>
<keyword evidence="8" id="KW-0560">Oxidoreductase</keyword>
<dbReference type="GO" id="GO:0008210">
    <property type="term" value="P:estrogen metabolic process"/>
    <property type="evidence" value="ECO:0007669"/>
    <property type="project" value="UniProtKB-ARBA"/>
</dbReference>
<dbReference type="Gene3D" id="3.40.50.720">
    <property type="entry name" value="NAD(P)-binding Rossmann-like Domain"/>
    <property type="match status" value="1"/>
</dbReference>
<evidence type="ECO:0000256" key="19">
    <source>
        <dbReference type="ARBA" id="ARBA00066822"/>
    </source>
</evidence>
<comment type="catalytic activity">
    <reaction evidence="17">
        <text>a (3R)-3-hydroxyacyl-CoA + NAD(+) = a 3-oxoacyl-CoA + NADH + H(+)</text>
        <dbReference type="Rhea" id="RHEA:32711"/>
        <dbReference type="ChEBI" id="CHEBI:15378"/>
        <dbReference type="ChEBI" id="CHEBI:57319"/>
        <dbReference type="ChEBI" id="CHEBI:57540"/>
        <dbReference type="ChEBI" id="CHEBI:57945"/>
        <dbReference type="ChEBI" id="CHEBI:90726"/>
        <dbReference type="EC" id="1.1.1.n12"/>
    </reaction>
    <physiologicalReaction direction="left-to-right" evidence="17">
        <dbReference type="Rhea" id="RHEA:32712"/>
    </physiologicalReaction>
</comment>
<evidence type="ECO:0000256" key="18">
    <source>
        <dbReference type="ARBA" id="ARBA00065174"/>
    </source>
</evidence>
<evidence type="ECO:0000256" key="3">
    <source>
        <dbReference type="ARBA" id="ARBA00006484"/>
    </source>
</evidence>
<evidence type="ECO:0000256" key="15">
    <source>
        <dbReference type="ARBA" id="ARBA00050232"/>
    </source>
</evidence>
<evidence type="ECO:0000256" key="11">
    <source>
        <dbReference type="ARBA" id="ARBA00023128"/>
    </source>
</evidence>
<evidence type="ECO:0000256" key="21">
    <source>
        <dbReference type="ARBA" id="ARBA00077835"/>
    </source>
</evidence>
<evidence type="ECO:0000256" key="17">
    <source>
        <dbReference type="ARBA" id="ARBA00052680"/>
    </source>
</evidence>
<evidence type="ECO:0000256" key="12">
    <source>
        <dbReference type="ARBA" id="ARBA00023160"/>
    </source>
</evidence>
<dbReference type="InterPro" id="IPR002347">
    <property type="entry name" value="SDR_fam"/>
</dbReference>
<evidence type="ECO:0000313" key="26">
    <source>
        <dbReference type="EMBL" id="ALO17565.1"/>
    </source>
</evidence>
<dbReference type="EC" id="1.1.1.n12" evidence="4"/>
<evidence type="ECO:0000256" key="20">
    <source>
        <dbReference type="ARBA" id="ARBA00070911"/>
    </source>
</evidence>
<comment type="pathway">
    <text evidence="2">Lipid metabolism; fatty acid biosynthesis.</text>
</comment>
<dbReference type="SUPFAM" id="SSF51735">
    <property type="entry name" value="NAD(P)-binding Rossmann-fold domains"/>
    <property type="match status" value="1"/>
</dbReference>
<evidence type="ECO:0000256" key="1">
    <source>
        <dbReference type="ARBA" id="ARBA00004305"/>
    </source>
</evidence>
<evidence type="ECO:0000256" key="25">
    <source>
        <dbReference type="ARBA" id="ARBA00083258"/>
    </source>
</evidence>
<comment type="catalytic activity">
    <reaction evidence="14">
        <text>17beta-estradiol + NAD(+) = estrone + NADH + H(+)</text>
        <dbReference type="Rhea" id="RHEA:24612"/>
        <dbReference type="ChEBI" id="CHEBI:15378"/>
        <dbReference type="ChEBI" id="CHEBI:16469"/>
        <dbReference type="ChEBI" id="CHEBI:17263"/>
        <dbReference type="ChEBI" id="CHEBI:57540"/>
        <dbReference type="ChEBI" id="CHEBI:57945"/>
        <dbReference type="EC" id="1.1.1.62"/>
    </reaction>
    <physiologicalReaction direction="left-to-right" evidence="14">
        <dbReference type="Rhea" id="RHEA:24613"/>
    </physiologicalReaction>
    <physiologicalReaction direction="right-to-left" evidence="14">
        <dbReference type="Rhea" id="RHEA:24614"/>
    </physiologicalReaction>
</comment>
<keyword evidence="11" id="KW-0496">Mitochondrion</keyword>
<evidence type="ECO:0000256" key="22">
    <source>
        <dbReference type="ARBA" id="ARBA00081419"/>
    </source>
</evidence>
<dbReference type="EC" id="1.1.1.239" evidence="19"/>
<name>A0A1D6Y4P7_PENMO</name>
<evidence type="ECO:0000256" key="2">
    <source>
        <dbReference type="ARBA" id="ARBA00005194"/>
    </source>
</evidence>
<dbReference type="GO" id="GO:0047035">
    <property type="term" value="F:testosterone dehydrogenase (NAD+) activity"/>
    <property type="evidence" value="ECO:0007669"/>
    <property type="project" value="UniProtKB-EC"/>
</dbReference>
<evidence type="ECO:0000256" key="5">
    <source>
        <dbReference type="ARBA" id="ARBA00022516"/>
    </source>
</evidence>
<feature type="non-terminal residue" evidence="26">
    <location>
        <position position="1"/>
    </location>
</feature>
<reference evidence="26" key="1">
    <citation type="submission" date="2015-06" db="EMBL/GenBank/DDBJ databases">
        <title>Role of estrogen receptor related protein in steroidogenesis, Penaeus monodon.</title>
        <authorList>
            <person name="Tomy S."/>
            <person name="James N."/>
            <person name="Saikrithi P."/>
        </authorList>
    </citation>
    <scope>NUCLEOTIDE SEQUENCE</scope>
    <source>
        <tissue evidence="26">Ovary</tissue>
    </source>
</reference>
<dbReference type="GO" id="GO:0005759">
    <property type="term" value="C:mitochondrial matrix"/>
    <property type="evidence" value="ECO:0007669"/>
    <property type="project" value="UniProtKB-SubCell"/>
</dbReference>
<evidence type="ECO:0000256" key="8">
    <source>
        <dbReference type="ARBA" id="ARBA00023002"/>
    </source>
</evidence>
<keyword evidence="9" id="KW-0520">NAD</keyword>
<dbReference type="GO" id="GO:0004303">
    <property type="term" value="F:estradiol 17-beta-dehydrogenase [NAD(P)+] activity"/>
    <property type="evidence" value="ECO:0007669"/>
    <property type="project" value="UniProtKB-EC"/>
</dbReference>
<evidence type="ECO:0000256" key="24">
    <source>
        <dbReference type="ARBA" id="ARBA00083097"/>
    </source>
</evidence>
<evidence type="ECO:0000256" key="14">
    <source>
        <dbReference type="ARBA" id="ARBA00049069"/>
    </source>
</evidence>
<evidence type="ECO:0000256" key="7">
    <source>
        <dbReference type="ARBA" id="ARBA00022832"/>
    </source>
</evidence>
<proteinExistence type="evidence at transcript level"/>
<keyword evidence="7" id="KW-0276">Fatty acid metabolism</keyword>
<sequence length="264" mass="27693">KSFVSTSPLFTMTSGTNFHGMIAMVTGGGSGIGRAVCQILARDGARVSVCDVNLQSALETVASLEHQGDHVAFYMDVTDKNSVSNALSATQEKLKGTPTLLVNSAGIVRRTRFLEMSEETFMEVVHVNLKGTFLVSQVVCNAMIDRDVARKGSVVNIASLAGKNGLAMKSGYAATKGAVMALTKSCAKELAKTGIRVNCVLPGAIRTPMLALSPEEHVKEGLKANPLGRAGEPEEVAELVAFLLSGKSNYMSGADVEVTGGHGF</sequence>
<dbReference type="GO" id="GO:0048038">
    <property type="term" value="F:quinone binding"/>
    <property type="evidence" value="ECO:0007669"/>
    <property type="project" value="TreeGrafter"/>
</dbReference>
<organism evidence="26">
    <name type="scientific">Penaeus monodon</name>
    <name type="common">Giant tiger prawn</name>
    <dbReference type="NCBI Taxonomy" id="6687"/>
    <lineage>
        <taxon>Eukaryota</taxon>
        <taxon>Metazoa</taxon>
        <taxon>Ecdysozoa</taxon>
        <taxon>Arthropoda</taxon>
        <taxon>Crustacea</taxon>
        <taxon>Multicrustacea</taxon>
        <taxon>Malacostraca</taxon>
        <taxon>Eumalacostraca</taxon>
        <taxon>Eucarida</taxon>
        <taxon>Decapoda</taxon>
        <taxon>Dendrobranchiata</taxon>
        <taxon>Penaeoidea</taxon>
        <taxon>Penaeidae</taxon>
        <taxon>Penaeus</taxon>
    </lineage>
</organism>
<protein>
    <recommendedName>
        <fullName evidence="20">(3R)-3-hydroxyacyl-CoA dehydrogenase</fullName>
        <ecNumber evidence="19">1.1.1.239</ecNumber>
        <ecNumber evidence="4">1.1.1.n12</ecNumber>
    </recommendedName>
    <alternativeName>
        <fullName evidence="22">17-beta-hydroxysteroid dehydrogenase 8</fullName>
    </alternativeName>
    <alternativeName>
        <fullName evidence="21">3-ketoacyl-[acyl-carrier-protein] reductase alpha subunit</fullName>
    </alternativeName>
    <alternativeName>
        <fullName evidence="24">3-oxoacyl-[acyl-carrier-protein] reductase</fullName>
    </alternativeName>
    <alternativeName>
        <fullName evidence="25">Estradiol 17-beta-dehydrogenase 8</fullName>
    </alternativeName>
    <alternativeName>
        <fullName evidence="23">Testosterone 17-beta-dehydrogenase 8</fullName>
    </alternativeName>
</protein>
<comment type="pathway">
    <text evidence="13">Steroid biosynthesis; estrogen biosynthesis.</text>
</comment>
<evidence type="ECO:0000256" key="13">
    <source>
        <dbReference type="ARBA" id="ARBA00037929"/>
    </source>
</evidence>
<comment type="subunit">
    <text evidence="18">Heterotetramer with CBR4; contains two molecules of HSD17B8 and CBR4.</text>
</comment>
<keyword evidence="5" id="KW-0444">Lipid biosynthesis</keyword>
<dbReference type="EMBL" id="KT124600">
    <property type="protein sequence ID" value="ALO17565.1"/>
    <property type="molecule type" value="mRNA"/>
</dbReference>